<dbReference type="GeneID" id="19975185"/>
<dbReference type="SUPFAM" id="SSF54506">
    <property type="entry name" value="Diaminopimelate epimerase-like"/>
    <property type="match status" value="2"/>
</dbReference>
<sequence>MAIPEPAPSQRICRRHKLPASLMRAGTSRGLFIHRKYLPASQDDWKPWILAAMGSKNNDARQIDGVGGATSTTSKVCVVSPSTRPGIDVDYTFIQVAVGKESLDFSGNCGNMASGIGPFAVEEGLVKAQPGNPQLDISIYNTNTGKRLIETVEIDEEGHYFDEGQYTMPGVKTPGSEVKVAFVDPAGSMSGALFPTGLREEQLVVASPRNGVLPFQVSVSLVDAANPFVLVDSLSMPGGLTVGSDTYLDLVEDIRRAGAVQMGLATDIGSAAQVKGTPKLAFISAAQPSTDGHRPTDVFVAAMSMQKPHPSLQLTGAVCIGAAACMPGTVVSKAAEGSQRLSGLLTPDGSEGSGAESDDSGKSDLITERNESGLFGPNKRKIRLAHASGQIEVEVKLRMGSEGEMMVESCSVSRTARKIFDGQVLINL</sequence>
<dbReference type="STRING" id="1220924.W2RMB0"/>
<dbReference type="VEuPathDB" id="FungiDB:HMPREF1541_07846"/>
<evidence type="ECO:0000256" key="1">
    <source>
        <dbReference type="ARBA" id="ARBA00007673"/>
    </source>
</evidence>
<dbReference type="GO" id="GO:0016853">
    <property type="term" value="F:isomerase activity"/>
    <property type="evidence" value="ECO:0007669"/>
    <property type="project" value="UniProtKB-KW"/>
</dbReference>
<name>W2RMB0_CYPE1</name>
<dbReference type="OrthoDB" id="10267539at2759"/>
<proteinExistence type="inferred from homology"/>
<evidence type="ECO:0000313" key="5">
    <source>
        <dbReference type="Proteomes" id="UP000030752"/>
    </source>
</evidence>
<dbReference type="Gene3D" id="3.10.310.10">
    <property type="entry name" value="Diaminopimelate Epimerase, Chain A, domain 1"/>
    <property type="match status" value="2"/>
</dbReference>
<dbReference type="EMBL" id="KB822724">
    <property type="protein sequence ID" value="ETN36859.1"/>
    <property type="molecule type" value="Genomic_DNA"/>
</dbReference>
<evidence type="ECO:0000313" key="4">
    <source>
        <dbReference type="EMBL" id="ETN36859.1"/>
    </source>
</evidence>
<feature type="region of interest" description="Disordered" evidence="3">
    <location>
        <begin position="341"/>
        <end position="374"/>
    </location>
</feature>
<evidence type="ECO:0000256" key="2">
    <source>
        <dbReference type="ARBA" id="ARBA00023235"/>
    </source>
</evidence>
<gene>
    <name evidence="4" type="ORF">HMPREF1541_07846</name>
</gene>
<keyword evidence="5" id="KW-1185">Reference proteome</keyword>
<dbReference type="Proteomes" id="UP000030752">
    <property type="component" value="Unassembled WGS sequence"/>
</dbReference>
<evidence type="ECO:0008006" key="6">
    <source>
        <dbReference type="Google" id="ProtNLM"/>
    </source>
</evidence>
<organism evidence="4 5">
    <name type="scientific">Cyphellophora europaea (strain CBS 101466)</name>
    <name type="common">Phialophora europaea</name>
    <dbReference type="NCBI Taxonomy" id="1220924"/>
    <lineage>
        <taxon>Eukaryota</taxon>
        <taxon>Fungi</taxon>
        <taxon>Dikarya</taxon>
        <taxon>Ascomycota</taxon>
        <taxon>Pezizomycotina</taxon>
        <taxon>Eurotiomycetes</taxon>
        <taxon>Chaetothyriomycetidae</taxon>
        <taxon>Chaetothyriales</taxon>
        <taxon>Cyphellophoraceae</taxon>
        <taxon>Cyphellophora</taxon>
    </lineage>
</organism>
<dbReference type="PANTHER" id="PTHR43709:SF2">
    <property type="entry name" value="DUF453 DOMAIN PROTEIN (AFU_ORTHOLOGUE AFUA_6G00360)"/>
    <property type="match status" value="1"/>
</dbReference>
<dbReference type="AlphaFoldDB" id="W2RMB0"/>
<protein>
    <recommendedName>
        <fullName evidence="6">Methylitaconate delta2-delta3-isomerase</fullName>
    </recommendedName>
</protein>
<feature type="compositionally biased region" description="Basic and acidic residues" evidence="3">
    <location>
        <begin position="359"/>
        <end position="371"/>
    </location>
</feature>
<dbReference type="eggNOG" id="ENOG502SIH5">
    <property type="taxonomic scope" value="Eukaryota"/>
</dbReference>
<accession>W2RMB0</accession>
<dbReference type="RefSeq" id="XP_008720391.1">
    <property type="nucleotide sequence ID" value="XM_008722169.1"/>
</dbReference>
<comment type="similarity">
    <text evidence="1">Belongs to the PrpF family.</text>
</comment>
<dbReference type="Pfam" id="PF04303">
    <property type="entry name" value="PrpF"/>
    <property type="match status" value="1"/>
</dbReference>
<dbReference type="InParanoid" id="W2RMB0"/>
<evidence type="ECO:0000256" key="3">
    <source>
        <dbReference type="SAM" id="MobiDB-lite"/>
    </source>
</evidence>
<keyword evidence="2" id="KW-0413">Isomerase</keyword>
<dbReference type="PANTHER" id="PTHR43709">
    <property type="entry name" value="ACONITATE ISOMERASE-RELATED"/>
    <property type="match status" value="1"/>
</dbReference>
<reference evidence="4 5" key="1">
    <citation type="submission" date="2013-03" db="EMBL/GenBank/DDBJ databases">
        <title>The Genome Sequence of Phialophora europaea CBS 101466.</title>
        <authorList>
            <consortium name="The Broad Institute Genomics Platform"/>
            <person name="Cuomo C."/>
            <person name="de Hoog S."/>
            <person name="Gorbushina A."/>
            <person name="Walker B."/>
            <person name="Young S.K."/>
            <person name="Zeng Q."/>
            <person name="Gargeya S."/>
            <person name="Fitzgerald M."/>
            <person name="Haas B."/>
            <person name="Abouelleil A."/>
            <person name="Allen A.W."/>
            <person name="Alvarado L."/>
            <person name="Arachchi H.M."/>
            <person name="Berlin A.M."/>
            <person name="Chapman S.B."/>
            <person name="Gainer-Dewar J."/>
            <person name="Goldberg J."/>
            <person name="Griggs A."/>
            <person name="Gujja S."/>
            <person name="Hansen M."/>
            <person name="Howarth C."/>
            <person name="Imamovic A."/>
            <person name="Ireland A."/>
            <person name="Larimer J."/>
            <person name="McCowan C."/>
            <person name="Murphy C."/>
            <person name="Pearson M."/>
            <person name="Poon T.W."/>
            <person name="Priest M."/>
            <person name="Roberts A."/>
            <person name="Saif S."/>
            <person name="Shea T."/>
            <person name="Sisk P."/>
            <person name="Sykes S."/>
            <person name="Wortman J."/>
            <person name="Nusbaum C."/>
            <person name="Birren B."/>
        </authorList>
    </citation>
    <scope>NUCLEOTIDE SEQUENCE [LARGE SCALE GENOMIC DNA]</scope>
    <source>
        <strain evidence="4 5">CBS 101466</strain>
    </source>
</reference>
<dbReference type="HOGENOM" id="CLU_026443_0_1_1"/>
<dbReference type="InterPro" id="IPR007400">
    <property type="entry name" value="PrpF-like"/>
</dbReference>